<dbReference type="Pfam" id="PF04239">
    <property type="entry name" value="DUF421"/>
    <property type="match status" value="1"/>
</dbReference>
<feature type="domain" description="YetF C-terminal" evidence="1">
    <location>
        <begin position="1"/>
        <end position="44"/>
    </location>
</feature>
<accession>A0ABW6BMI2</accession>
<proteinExistence type="predicted"/>
<comment type="caution">
    <text evidence="2">The sequence shown here is derived from an EMBL/GenBank/DDBJ whole genome shotgun (WGS) entry which is preliminary data.</text>
</comment>
<organism evidence="2 3">
    <name type="scientific">Sphingobacterium bambusae</name>
    <dbReference type="NCBI Taxonomy" id="662858"/>
    <lineage>
        <taxon>Bacteria</taxon>
        <taxon>Pseudomonadati</taxon>
        <taxon>Bacteroidota</taxon>
        <taxon>Sphingobacteriia</taxon>
        <taxon>Sphingobacteriales</taxon>
        <taxon>Sphingobacteriaceae</taxon>
        <taxon>Sphingobacterium</taxon>
    </lineage>
</organism>
<evidence type="ECO:0000313" key="2">
    <source>
        <dbReference type="EMBL" id="MFD2969838.1"/>
    </source>
</evidence>
<dbReference type="EMBL" id="JBHUPB010000015">
    <property type="protein sequence ID" value="MFD2969838.1"/>
    <property type="molecule type" value="Genomic_DNA"/>
</dbReference>
<dbReference type="InterPro" id="IPR023090">
    <property type="entry name" value="UPF0702_alpha/beta_dom_sf"/>
</dbReference>
<gene>
    <name evidence="2" type="ORF">ACFS7Y_20790</name>
</gene>
<dbReference type="RefSeq" id="WP_320183327.1">
    <property type="nucleotide sequence ID" value="NZ_CP138332.1"/>
</dbReference>
<evidence type="ECO:0000313" key="3">
    <source>
        <dbReference type="Proteomes" id="UP001597525"/>
    </source>
</evidence>
<evidence type="ECO:0000259" key="1">
    <source>
        <dbReference type="Pfam" id="PF04239"/>
    </source>
</evidence>
<dbReference type="Gene3D" id="3.30.240.20">
    <property type="entry name" value="bsu07140 like domains"/>
    <property type="match status" value="1"/>
</dbReference>
<name>A0ABW6BMI2_9SPHI</name>
<reference evidence="3" key="1">
    <citation type="journal article" date="2019" name="Int. J. Syst. Evol. Microbiol.">
        <title>The Global Catalogue of Microorganisms (GCM) 10K type strain sequencing project: providing services to taxonomists for standard genome sequencing and annotation.</title>
        <authorList>
            <consortium name="The Broad Institute Genomics Platform"/>
            <consortium name="The Broad Institute Genome Sequencing Center for Infectious Disease"/>
            <person name="Wu L."/>
            <person name="Ma J."/>
        </authorList>
    </citation>
    <scope>NUCLEOTIDE SEQUENCE [LARGE SCALE GENOMIC DNA]</scope>
    <source>
        <strain evidence="3">KCTC 22814</strain>
    </source>
</reference>
<protein>
    <submittedName>
        <fullName evidence="2">YetF domain-containing protein</fullName>
    </submittedName>
</protein>
<sequence>MSRLKITNEELQEAMREHGVERYRDVRLAMLEIDGNISIISNVDGMKQSVYKRKHPHKRLDVS</sequence>
<keyword evidence="3" id="KW-1185">Reference proteome</keyword>
<dbReference type="Proteomes" id="UP001597525">
    <property type="component" value="Unassembled WGS sequence"/>
</dbReference>
<dbReference type="InterPro" id="IPR007353">
    <property type="entry name" value="DUF421"/>
</dbReference>